<dbReference type="AlphaFoldDB" id="A0A0W0G871"/>
<feature type="transmembrane region" description="Helical" evidence="2">
    <location>
        <begin position="12"/>
        <end position="33"/>
    </location>
</feature>
<dbReference type="InterPro" id="IPR013094">
    <property type="entry name" value="AB_hydrolase_3"/>
</dbReference>
<dbReference type="InterPro" id="IPR029058">
    <property type="entry name" value="AB_hydrolase_fold"/>
</dbReference>
<dbReference type="Gene3D" id="3.40.50.1820">
    <property type="entry name" value="alpha/beta hydrolase"/>
    <property type="match status" value="1"/>
</dbReference>
<keyword evidence="2" id="KW-0472">Membrane</keyword>
<dbReference type="SUPFAM" id="SSF53474">
    <property type="entry name" value="alpha/beta-Hydrolases"/>
    <property type="match status" value="1"/>
</dbReference>
<keyword evidence="1" id="KW-0378">Hydrolase</keyword>
<proteinExistence type="predicted"/>
<dbReference type="GO" id="GO:0016787">
    <property type="term" value="F:hydrolase activity"/>
    <property type="evidence" value="ECO:0007669"/>
    <property type="project" value="UniProtKB-KW"/>
</dbReference>
<evidence type="ECO:0000256" key="2">
    <source>
        <dbReference type="SAM" id="Phobius"/>
    </source>
</evidence>
<gene>
    <name evidence="4" type="ORF">WG66_2646</name>
</gene>
<dbReference type="InterPro" id="IPR050300">
    <property type="entry name" value="GDXG_lipolytic_enzyme"/>
</dbReference>
<dbReference type="Proteomes" id="UP000054988">
    <property type="component" value="Unassembled WGS sequence"/>
</dbReference>
<protein>
    <recommendedName>
        <fullName evidence="3">Alpha/beta hydrolase fold-3 domain-containing protein</fullName>
    </recommendedName>
</protein>
<evidence type="ECO:0000313" key="4">
    <source>
        <dbReference type="EMBL" id="KTB44776.1"/>
    </source>
</evidence>
<evidence type="ECO:0000256" key="1">
    <source>
        <dbReference type="ARBA" id="ARBA00022801"/>
    </source>
</evidence>
<accession>A0A0W0G871</accession>
<comment type="caution">
    <text evidence="4">The sequence shown here is derived from an EMBL/GenBank/DDBJ whole genome shotgun (WGS) entry which is preliminary data.</text>
</comment>
<dbReference type="eggNOG" id="ENOG502RDZA">
    <property type="taxonomic scope" value="Eukaryota"/>
</dbReference>
<name>A0A0W0G871_MONRR</name>
<keyword evidence="2" id="KW-0812">Transmembrane</keyword>
<dbReference type="Pfam" id="PF07859">
    <property type="entry name" value="Abhydrolase_3"/>
    <property type="match status" value="1"/>
</dbReference>
<dbReference type="EMBL" id="LATX01000852">
    <property type="protein sequence ID" value="KTB44776.1"/>
    <property type="molecule type" value="Genomic_DNA"/>
</dbReference>
<feature type="transmembrane region" description="Helical" evidence="2">
    <location>
        <begin position="106"/>
        <end position="130"/>
    </location>
</feature>
<keyword evidence="2" id="KW-1133">Transmembrane helix</keyword>
<dbReference type="PANTHER" id="PTHR48081:SF31">
    <property type="entry name" value="STERYL ACETYL HYDROLASE MUG81-RELATED"/>
    <property type="match status" value="1"/>
</dbReference>
<evidence type="ECO:0000259" key="3">
    <source>
        <dbReference type="Pfam" id="PF07859"/>
    </source>
</evidence>
<feature type="domain" description="Alpha/beta hydrolase fold-3" evidence="3">
    <location>
        <begin position="108"/>
        <end position="315"/>
    </location>
</feature>
<organism evidence="4 5">
    <name type="scientific">Moniliophthora roreri</name>
    <name type="common">Frosty pod rot fungus</name>
    <name type="synonym">Monilia roreri</name>
    <dbReference type="NCBI Taxonomy" id="221103"/>
    <lineage>
        <taxon>Eukaryota</taxon>
        <taxon>Fungi</taxon>
        <taxon>Dikarya</taxon>
        <taxon>Basidiomycota</taxon>
        <taxon>Agaricomycotina</taxon>
        <taxon>Agaricomycetes</taxon>
        <taxon>Agaricomycetidae</taxon>
        <taxon>Agaricales</taxon>
        <taxon>Marasmiineae</taxon>
        <taxon>Marasmiaceae</taxon>
        <taxon>Moniliophthora</taxon>
    </lineage>
</organism>
<dbReference type="PANTHER" id="PTHR48081">
    <property type="entry name" value="AB HYDROLASE SUPERFAMILY PROTEIN C4A8.06C"/>
    <property type="match status" value="1"/>
</dbReference>
<sequence length="360" mass="40691">MKPATTWDRLTLLPKFVPLPVILTYTALASPFAKAYKKKKFYRLINERAMRYVAGNLTVPQLQWISGPSHKVFKTWAKSFKVEPTIEETPEGVKLMWLGKQDAEKVLFICHGGGFMIPVSDYMLTFWFYVQRELQSKDHNVSVVLVEYSVYPNPFPTQLTEFIHGLSHVLKRVKPANLHLAGDSAGGDLILQLFSHTLHPVPNADIPPSPLDPTNPIRGAVLISPWTSMGDRTDSHVRNNETDLLSSATIVHWGKLYLENASESHLQYFKLNQAPERWFEGIDRFVDRVWLFVGGAENLQDDGEGVHERLEKVAVGGRPEITYELQADGVHEDPLIEISAGSKKLNEVGTKLTDWFVKGF</sequence>
<evidence type="ECO:0000313" key="5">
    <source>
        <dbReference type="Proteomes" id="UP000054988"/>
    </source>
</evidence>
<reference evidence="4 5" key="1">
    <citation type="submission" date="2015-12" db="EMBL/GenBank/DDBJ databases">
        <title>Draft genome sequence of Moniliophthora roreri, the causal agent of frosty pod rot of cacao.</title>
        <authorList>
            <person name="Aime M.C."/>
            <person name="Diaz-Valderrama J.R."/>
            <person name="Kijpornyongpan T."/>
            <person name="Phillips-Mora W."/>
        </authorList>
    </citation>
    <scope>NUCLEOTIDE SEQUENCE [LARGE SCALE GENOMIC DNA]</scope>
    <source>
        <strain evidence="4 5">MCA 2952</strain>
    </source>
</reference>